<accession>A0A839IWY9</accession>
<comment type="caution">
    <text evidence="2">The sequence shown here is derived from an EMBL/GenBank/DDBJ whole genome shotgun (WGS) entry which is preliminary data.</text>
</comment>
<feature type="domain" description="Nucleotide modification associated" evidence="1">
    <location>
        <begin position="20"/>
        <end position="311"/>
    </location>
</feature>
<keyword evidence="3" id="KW-1185">Reference proteome</keyword>
<dbReference type="Pfam" id="PF18754">
    <property type="entry name" value="Nmad3"/>
    <property type="match status" value="1"/>
</dbReference>
<dbReference type="EMBL" id="JACJFM010000046">
    <property type="protein sequence ID" value="MBB1489210.1"/>
    <property type="molecule type" value="Genomic_DNA"/>
</dbReference>
<dbReference type="AlphaFoldDB" id="A0A839IWY9"/>
<sequence>MIESNFSGLSVKEFFIVMQIILSRKGFDSSAGGIPSPIMPDGTLLPLPIPQADGPVKFSALKYSGMTLSGLIKQLGGKCWRSGCHLDPDIMPGLTVRSNDWQPSLGQYGAAQNHLSIEGVGAGDLFLFFSWFRQTEWYRENGKKQLRFIADAPDLHVIYGWLQIGQIISNPHLNPEALAFLGKHPHLQKAYDSNTIYLPADKLTLFGEGVSGADASGDITELPGAGCLSHLVTNQEQAGKALIKQAKDSFRPVRQLTVPGHKRTVWQLPECLWPEHSKKVLSYHRKPERWIEQGQTTILQSAFRGQEFVVQSKDNQAVRDWLISLLAE</sequence>
<name>A0A839IWY9_9GAMM</name>
<gene>
    <name evidence="2" type="ORF">H4O21_21600</name>
</gene>
<proteinExistence type="predicted"/>
<evidence type="ECO:0000313" key="2">
    <source>
        <dbReference type="EMBL" id="MBB1489210.1"/>
    </source>
</evidence>
<dbReference type="Proteomes" id="UP000565262">
    <property type="component" value="Unassembled WGS sequence"/>
</dbReference>
<protein>
    <recommendedName>
        <fullName evidence="1">Nucleotide modification associated domain-containing protein</fullName>
    </recommendedName>
</protein>
<evidence type="ECO:0000313" key="3">
    <source>
        <dbReference type="Proteomes" id="UP000565262"/>
    </source>
</evidence>
<evidence type="ECO:0000259" key="1">
    <source>
        <dbReference type="Pfam" id="PF18754"/>
    </source>
</evidence>
<reference evidence="2 3" key="1">
    <citation type="submission" date="2020-08" db="EMBL/GenBank/DDBJ databases">
        <title>Oceanospirillum sp. nov. isolated from marine sediment.</title>
        <authorList>
            <person name="Ji X."/>
        </authorList>
    </citation>
    <scope>NUCLEOTIDE SEQUENCE [LARGE SCALE GENOMIC DNA]</scope>
    <source>
        <strain evidence="2 3">D5</strain>
    </source>
</reference>
<dbReference type="InterPro" id="IPR041135">
    <property type="entry name" value="Nmad3"/>
</dbReference>
<organism evidence="2 3">
    <name type="scientific">Oceanospirillum sediminis</name>
    <dbReference type="NCBI Taxonomy" id="2760088"/>
    <lineage>
        <taxon>Bacteria</taxon>
        <taxon>Pseudomonadati</taxon>
        <taxon>Pseudomonadota</taxon>
        <taxon>Gammaproteobacteria</taxon>
        <taxon>Oceanospirillales</taxon>
        <taxon>Oceanospirillaceae</taxon>
        <taxon>Oceanospirillum</taxon>
    </lineage>
</organism>